<name>A0A4Y2U4U6_ARAVE</name>
<dbReference type="AlphaFoldDB" id="A0A4Y2U4U6"/>
<reference evidence="1 2" key="1">
    <citation type="journal article" date="2019" name="Sci. Rep.">
        <title>Orb-weaving spider Araneus ventricosus genome elucidates the spidroin gene catalogue.</title>
        <authorList>
            <person name="Kono N."/>
            <person name="Nakamura H."/>
            <person name="Ohtoshi R."/>
            <person name="Moran D.A.P."/>
            <person name="Shinohara A."/>
            <person name="Yoshida Y."/>
            <person name="Fujiwara M."/>
            <person name="Mori M."/>
            <person name="Tomita M."/>
            <person name="Arakawa K."/>
        </authorList>
    </citation>
    <scope>NUCLEOTIDE SEQUENCE [LARGE SCALE GENOMIC DNA]</scope>
</reference>
<accession>A0A4Y2U4U6</accession>
<proteinExistence type="predicted"/>
<protein>
    <submittedName>
        <fullName evidence="1">Uncharacterized protein</fullName>
    </submittedName>
</protein>
<keyword evidence="2" id="KW-1185">Reference proteome</keyword>
<sequence length="110" mass="12675">ILWNLPTLCSRAVGCSPNRRKVSVRRGAAYDTTTPEQCNVCVCLHLQKLLKSPPQKERDTKILKKRKSLFFLKKRPINWTSTIDHEKNNILYQEDMGLYDGLVGIMLSNE</sequence>
<evidence type="ECO:0000313" key="1">
    <source>
        <dbReference type="EMBL" id="GBO07848.1"/>
    </source>
</evidence>
<feature type="non-terminal residue" evidence="1">
    <location>
        <position position="1"/>
    </location>
</feature>
<dbReference type="EMBL" id="BGPR01033778">
    <property type="protein sequence ID" value="GBO07848.1"/>
    <property type="molecule type" value="Genomic_DNA"/>
</dbReference>
<evidence type="ECO:0000313" key="2">
    <source>
        <dbReference type="Proteomes" id="UP000499080"/>
    </source>
</evidence>
<dbReference type="Proteomes" id="UP000499080">
    <property type="component" value="Unassembled WGS sequence"/>
</dbReference>
<gene>
    <name evidence="1" type="ORF">AVEN_90104_1</name>
</gene>
<comment type="caution">
    <text evidence="1">The sequence shown here is derived from an EMBL/GenBank/DDBJ whole genome shotgun (WGS) entry which is preliminary data.</text>
</comment>
<organism evidence="1 2">
    <name type="scientific">Araneus ventricosus</name>
    <name type="common">Orbweaver spider</name>
    <name type="synonym">Epeira ventricosa</name>
    <dbReference type="NCBI Taxonomy" id="182803"/>
    <lineage>
        <taxon>Eukaryota</taxon>
        <taxon>Metazoa</taxon>
        <taxon>Ecdysozoa</taxon>
        <taxon>Arthropoda</taxon>
        <taxon>Chelicerata</taxon>
        <taxon>Arachnida</taxon>
        <taxon>Araneae</taxon>
        <taxon>Araneomorphae</taxon>
        <taxon>Entelegynae</taxon>
        <taxon>Araneoidea</taxon>
        <taxon>Araneidae</taxon>
        <taxon>Araneus</taxon>
    </lineage>
</organism>